<gene>
    <name evidence="1" type="ORF">BD626DRAFT_262764</name>
</gene>
<reference evidence="1 2" key="1">
    <citation type="journal article" date="2019" name="New Phytol.">
        <title>Comparative genomics reveals unique wood-decay strategies and fruiting body development in the Schizophyllaceae.</title>
        <authorList>
            <person name="Almasi E."/>
            <person name="Sahu N."/>
            <person name="Krizsan K."/>
            <person name="Balint B."/>
            <person name="Kovacs G.M."/>
            <person name="Kiss B."/>
            <person name="Cseklye J."/>
            <person name="Drula E."/>
            <person name="Henrissat B."/>
            <person name="Nagy I."/>
            <person name="Chovatia M."/>
            <person name="Adam C."/>
            <person name="LaButti K."/>
            <person name="Lipzen A."/>
            <person name="Riley R."/>
            <person name="Grigoriev I.V."/>
            <person name="Nagy L.G."/>
        </authorList>
    </citation>
    <scope>NUCLEOTIDE SEQUENCE [LARGE SCALE GENOMIC DNA]</scope>
    <source>
        <strain evidence="1 2">NL-1724</strain>
    </source>
</reference>
<evidence type="ECO:0000313" key="1">
    <source>
        <dbReference type="EMBL" id="TRM63910.1"/>
    </source>
</evidence>
<name>A0A550CGI9_9AGAR</name>
<comment type="caution">
    <text evidence="1">The sequence shown here is derived from an EMBL/GenBank/DDBJ whole genome shotgun (WGS) entry which is preliminary data.</text>
</comment>
<dbReference type="SUPFAM" id="SSF54909">
    <property type="entry name" value="Dimeric alpha+beta barrel"/>
    <property type="match status" value="1"/>
</dbReference>
<sequence>MTVDLPAGLLLVFGELGANVSEDEFSDWLDNEHVPARLTIPGINTALRYIAADGKEPKFASVYDVNSPAVLDSDDYKSLFPGASANEKDIISRLASLQRRVYTLVSTLQHPDTADKPEALPGKYALLAFWEPEPEDEVEFNKWYDEEHFPLLAKVPGYLRARRLKLNAVNDVAPGATTPTNLPAYMAYYEWDNPNYVETDEMKAANSTDWAAKITAKTKPNPPDVRILQLLKKF</sequence>
<dbReference type="STRING" id="97359.A0A550CGI9"/>
<dbReference type="AlphaFoldDB" id="A0A550CGI9"/>
<evidence type="ECO:0008006" key="3">
    <source>
        <dbReference type="Google" id="ProtNLM"/>
    </source>
</evidence>
<proteinExistence type="predicted"/>
<dbReference type="OrthoDB" id="2851338at2759"/>
<dbReference type="Proteomes" id="UP000320762">
    <property type="component" value="Unassembled WGS sequence"/>
</dbReference>
<dbReference type="InterPro" id="IPR011008">
    <property type="entry name" value="Dimeric_a/b-barrel"/>
</dbReference>
<protein>
    <recommendedName>
        <fullName evidence="3">EthD domain-containing protein</fullName>
    </recommendedName>
</protein>
<keyword evidence="2" id="KW-1185">Reference proteome</keyword>
<dbReference type="EMBL" id="VDMD01000008">
    <property type="protein sequence ID" value="TRM63910.1"/>
    <property type="molecule type" value="Genomic_DNA"/>
</dbReference>
<dbReference type="Gene3D" id="3.30.70.100">
    <property type="match status" value="1"/>
</dbReference>
<accession>A0A550CGI9</accession>
<evidence type="ECO:0000313" key="2">
    <source>
        <dbReference type="Proteomes" id="UP000320762"/>
    </source>
</evidence>
<organism evidence="1 2">
    <name type="scientific">Schizophyllum amplum</name>
    <dbReference type="NCBI Taxonomy" id="97359"/>
    <lineage>
        <taxon>Eukaryota</taxon>
        <taxon>Fungi</taxon>
        <taxon>Dikarya</taxon>
        <taxon>Basidiomycota</taxon>
        <taxon>Agaricomycotina</taxon>
        <taxon>Agaricomycetes</taxon>
        <taxon>Agaricomycetidae</taxon>
        <taxon>Agaricales</taxon>
        <taxon>Schizophyllaceae</taxon>
        <taxon>Schizophyllum</taxon>
    </lineage>
</organism>